<reference evidence="4 5" key="1">
    <citation type="journal article" date="2013" name="Genome Biol.">
        <title>Genome of Acanthamoeba castellanii highlights extensive lateral gene transfer and early evolution of tyrosine kinase signaling.</title>
        <authorList>
            <person name="Clarke M."/>
            <person name="Lohan A.J."/>
            <person name="Liu B."/>
            <person name="Lagkouvardos I."/>
            <person name="Roy S."/>
            <person name="Zafar N."/>
            <person name="Bertelli C."/>
            <person name="Schilde C."/>
            <person name="Kianianmomeni A."/>
            <person name="Burglin T.R."/>
            <person name="Frech C."/>
            <person name="Turcotte B."/>
            <person name="Kopec K.O."/>
            <person name="Synnott J.M."/>
            <person name="Choo C."/>
            <person name="Paponov I."/>
            <person name="Finkler A."/>
            <person name="Soon Heng Tan C."/>
            <person name="Hutchins A.P."/>
            <person name="Weinmeier T."/>
            <person name="Rattei T."/>
            <person name="Chu J.S."/>
            <person name="Gimenez G."/>
            <person name="Irimia M."/>
            <person name="Rigden D.J."/>
            <person name="Fitzpatrick D.A."/>
            <person name="Lorenzo-Morales J."/>
            <person name="Bateman A."/>
            <person name="Chiu C.H."/>
            <person name="Tang P."/>
            <person name="Hegemann P."/>
            <person name="Fromm H."/>
            <person name="Raoult D."/>
            <person name="Greub G."/>
            <person name="Miranda-Saavedra D."/>
            <person name="Chen N."/>
            <person name="Nash P."/>
            <person name="Ginger M.L."/>
            <person name="Horn M."/>
            <person name="Schaap P."/>
            <person name="Caler L."/>
            <person name="Loftus B."/>
        </authorList>
    </citation>
    <scope>NUCLEOTIDE SEQUENCE [LARGE SCALE GENOMIC DNA]</scope>
    <source>
        <strain evidence="4 5">Neff</strain>
    </source>
</reference>
<dbReference type="Pfam" id="PF01557">
    <property type="entry name" value="FAA_hydrolase"/>
    <property type="match status" value="1"/>
</dbReference>
<dbReference type="OrthoDB" id="411064at2759"/>
<dbReference type="GO" id="GO:0046872">
    <property type="term" value="F:metal ion binding"/>
    <property type="evidence" value="ECO:0007669"/>
    <property type="project" value="UniProtKB-KW"/>
</dbReference>
<evidence type="ECO:0000313" key="5">
    <source>
        <dbReference type="Proteomes" id="UP000011083"/>
    </source>
</evidence>
<dbReference type="GO" id="GO:0005739">
    <property type="term" value="C:mitochondrion"/>
    <property type="evidence" value="ECO:0007669"/>
    <property type="project" value="TreeGrafter"/>
</dbReference>
<evidence type="ECO:0000256" key="2">
    <source>
        <dbReference type="ARBA" id="ARBA00022723"/>
    </source>
</evidence>
<dbReference type="VEuPathDB" id="AmoebaDB:ACA1_267210"/>
<dbReference type="STRING" id="1257118.L8H2J3"/>
<name>L8H2J3_ACACF</name>
<keyword evidence="2" id="KW-0479">Metal-binding</keyword>
<feature type="domain" description="Fumarylacetoacetase-like C-terminal" evidence="3">
    <location>
        <begin position="15"/>
        <end position="209"/>
    </location>
</feature>
<gene>
    <name evidence="4" type="ORF">ACA1_267210</name>
</gene>
<proteinExistence type="inferred from homology"/>
<dbReference type="RefSeq" id="XP_004341548.1">
    <property type="nucleotide sequence ID" value="XM_004341500.1"/>
</dbReference>
<dbReference type="KEGG" id="acan:ACA1_267210"/>
<comment type="similarity">
    <text evidence="1">Belongs to the FAH family.</text>
</comment>
<dbReference type="GeneID" id="14920244"/>
<dbReference type="EMBL" id="KB007933">
    <property type="protein sequence ID" value="ELR19462.1"/>
    <property type="molecule type" value="Genomic_DNA"/>
</dbReference>
<organism evidence="4 5">
    <name type="scientific">Acanthamoeba castellanii (strain ATCC 30010 / Neff)</name>
    <dbReference type="NCBI Taxonomy" id="1257118"/>
    <lineage>
        <taxon>Eukaryota</taxon>
        <taxon>Amoebozoa</taxon>
        <taxon>Discosea</taxon>
        <taxon>Longamoebia</taxon>
        <taxon>Centramoebida</taxon>
        <taxon>Acanthamoebidae</taxon>
        <taxon>Acanthamoeba</taxon>
    </lineage>
</organism>
<dbReference type="AlphaFoldDB" id="L8H2J3"/>
<dbReference type="FunFam" id="3.90.850.10:FF:000003">
    <property type="entry name" value="Fumarylacetoacetate hydrolase domain-containing 1"/>
    <property type="match status" value="1"/>
</dbReference>
<dbReference type="InterPro" id="IPR036663">
    <property type="entry name" value="Fumarylacetoacetase_C_sf"/>
</dbReference>
<keyword evidence="5" id="KW-1185">Reference proteome</keyword>
<dbReference type="InterPro" id="IPR011234">
    <property type="entry name" value="Fumarylacetoacetase-like_C"/>
</dbReference>
<evidence type="ECO:0000256" key="1">
    <source>
        <dbReference type="ARBA" id="ARBA00010211"/>
    </source>
</evidence>
<dbReference type="SUPFAM" id="SSF56529">
    <property type="entry name" value="FAH"/>
    <property type="match status" value="1"/>
</dbReference>
<evidence type="ECO:0000259" key="3">
    <source>
        <dbReference type="Pfam" id="PF01557"/>
    </source>
</evidence>
<evidence type="ECO:0000313" key="4">
    <source>
        <dbReference type="EMBL" id="ELR19462.1"/>
    </source>
</evidence>
<protein>
    <recommendedName>
        <fullName evidence="3">Fumarylacetoacetase-like C-terminal domain-containing protein</fullName>
    </recommendedName>
</protein>
<dbReference type="OMA" id="WNIAETI"/>
<dbReference type="PANTHER" id="PTHR11820">
    <property type="entry name" value="ACYLPYRUVASE"/>
    <property type="match status" value="1"/>
</dbReference>
<accession>L8H2J3</accession>
<dbReference type="PANTHER" id="PTHR11820:SF7">
    <property type="entry name" value="ACYLPYRUVASE FAHD1, MITOCHONDRIAL"/>
    <property type="match status" value="1"/>
</dbReference>
<sequence length="225" mass="24324">MQQRGLASFHQWCRKVVCVGRNYAEHAKELGNAVPQTPVLFLKPPSSLVTHGSPVELPAAAADDSHHEVELGLVIGKRGRDIPEAAAMDHIGGYALAIDMTARGLQNEAKNKGLPWSVAKGYDTFCPVSRFIAKEELPHPEDTTLWLKVDDELRQNGSTKDMIFSIPFLVSHISSIMTLEEGDLILTGTPSGVGPVKPGQRLTAGIEGISLDVSFPVLLRSRPSA</sequence>
<dbReference type="GO" id="GO:0019752">
    <property type="term" value="P:carboxylic acid metabolic process"/>
    <property type="evidence" value="ECO:0007669"/>
    <property type="project" value="UniProtKB-ARBA"/>
</dbReference>
<dbReference type="GO" id="GO:0018773">
    <property type="term" value="F:acetylpyruvate hydrolase activity"/>
    <property type="evidence" value="ECO:0007669"/>
    <property type="project" value="TreeGrafter"/>
</dbReference>
<dbReference type="Proteomes" id="UP000011083">
    <property type="component" value="Unassembled WGS sequence"/>
</dbReference>
<dbReference type="Gene3D" id="3.90.850.10">
    <property type="entry name" value="Fumarylacetoacetase-like, C-terminal domain"/>
    <property type="match status" value="1"/>
</dbReference>